<feature type="binding site" evidence="2">
    <location>
        <position position="48"/>
    </location>
    <ligand>
        <name>CoA</name>
        <dbReference type="ChEBI" id="CHEBI:57287"/>
    </ligand>
</feature>
<dbReference type="RefSeq" id="WP_190179586.1">
    <property type="nucleotide sequence ID" value="NZ_BMVF01000011.1"/>
</dbReference>
<feature type="binding site" evidence="2">
    <location>
        <position position="165"/>
    </location>
    <ligand>
        <name>CoA</name>
        <dbReference type="ChEBI" id="CHEBI:57287"/>
    </ligand>
</feature>
<dbReference type="PANTHER" id="PTHR38096:SF1">
    <property type="entry name" value="ENTEROBACTIN SYNTHASE COMPONENT D"/>
    <property type="match status" value="1"/>
</dbReference>
<dbReference type="GO" id="GO:0009366">
    <property type="term" value="C:enterobactin synthetase complex"/>
    <property type="evidence" value="ECO:0007669"/>
    <property type="project" value="InterPro"/>
</dbReference>
<dbReference type="InterPro" id="IPR037143">
    <property type="entry name" value="4-PPantetheinyl_Trfase_dom_sf"/>
</dbReference>
<dbReference type="AlphaFoldDB" id="A0A918Y672"/>
<feature type="binding site" evidence="3">
    <location>
        <position position="108"/>
    </location>
    <ligand>
        <name>Mg(2+)</name>
        <dbReference type="ChEBI" id="CHEBI:18420"/>
    </ligand>
</feature>
<feature type="binding site" evidence="2">
    <location>
        <begin position="84"/>
        <end position="85"/>
    </location>
    <ligand>
        <name>CoA</name>
        <dbReference type="ChEBI" id="CHEBI:57287"/>
    </ligand>
</feature>
<reference evidence="6" key="2">
    <citation type="submission" date="2020-09" db="EMBL/GenBank/DDBJ databases">
        <authorList>
            <person name="Sun Q."/>
            <person name="Ohkuma M."/>
        </authorList>
    </citation>
    <scope>NUCLEOTIDE SEQUENCE</scope>
    <source>
        <strain evidence="6">JCM 4654</strain>
    </source>
</reference>
<sequence length="225" mass="23963">MIEELLPASVAAVESHGDDGDEAPLYPEEQAAVARAVAKRRREFAAVRACARRAMAQLGVRPRAVPTGERGAPCWPEGLVGSMTHCEGYRAAALARAGELASLGIDAEPHAPLPEGVLTAVALAAEERRIGALTARHPDVHFDRLLFSAKESVYKAWFPLTGKWLDFSEADIDFHPAPGTPRRGGFRARLLVPGPVVGGQRLGHFEGRWITTGGLLATAVTVPPA</sequence>
<evidence type="ECO:0000259" key="4">
    <source>
        <dbReference type="Pfam" id="PF01648"/>
    </source>
</evidence>
<dbReference type="Gene3D" id="3.90.470.20">
    <property type="entry name" value="4'-phosphopantetheinyl transferase domain"/>
    <property type="match status" value="1"/>
</dbReference>
<dbReference type="InterPro" id="IPR041354">
    <property type="entry name" value="4PPT_N"/>
</dbReference>
<evidence type="ECO:0000313" key="6">
    <source>
        <dbReference type="EMBL" id="GHD92116.1"/>
    </source>
</evidence>
<comment type="caution">
    <text evidence="6">The sequence shown here is derived from an EMBL/GenBank/DDBJ whole genome shotgun (WGS) entry which is preliminary data.</text>
</comment>
<dbReference type="SUPFAM" id="SSF56214">
    <property type="entry name" value="4'-phosphopantetheinyl transferase"/>
    <property type="match status" value="1"/>
</dbReference>
<dbReference type="Pfam" id="PF17837">
    <property type="entry name" value="4PPT_N"/>
    <property type="match status" value="1"/>
</dbReference>
<dbReference type="GO" id="GO:0000287">
    <property type="term" value="F:magnesium ion binding"/>
    <property type="evidence" value="ECO:0007669"/>
    <property type="project" value="InterPro"/>
</dbReference>
<keyword evidence="7" id="KW-1185">Reference proteome</keyword>
<dbReference type="Proteomes" id="UP000608955">
    <property type="component" value="Unassembled WGS sequence"/>
</dbReference>
<feature type="domain" description="4'-phosphopantetheinyl transferase" evidence="4">
    <location>
        <begin position="102"/>
        <end position="178"/>
    </location>
</feature>
<dbReference type="GO" id="GO:0005886">
    <property type="term" value="C:plasma membrane"/>
    <property type="evidence" value="ECO:0007669"/>
    <property type="project" value="TreeGrafter"/>
</dbReference>
<comment type="cofactor">
    <cofactor evidence="3">
        <name>Mg(2+)</name>
        <dbReference type="ChEBI" id="CHEBI:18420"/>
    </cofactor>
</comment>
<organism evidence="6 7">
    <name type="scientific">Streptomyces naganishii JCM 4654</name>
    <dbReference type="NCBI Taxonomy" id="1306179"/>
    <lineage>
        <taxon>Bacteria</taxon>
        <taxon>Bacillati</taxon>
        <taxon>Actinomycetota</taxon>
        <taxon>Actinomycetes</taxon>
        <taxon>Kitasatosporales</taxon>
        <taxon>Streptomycetaceae</taxon>
        <taxon>Streptomyces</taxon>
    </lineage>
</organism>
<keyword evidence="3" id="KW-0460">Magnesium</keyword>
<dbReference type="PANTHER" id="PTHR38096">
    <property type="entry name" value="ENTEROBACTIN SYNTHASE COMPONENT D"/>
    <property type="match status" value="1"/>
</dbReference>
<gene>
    <name evidence="6" type="ORF">GCM10010508_43590</name>
</gene>
<proteinExistence type="predicted"/>
<feature type="binding site" evidence="2">
    <location>
        <position position="106"/>
    </location>
    <ligand>
        <name>CoA</name>
        <dbReference type="ChEBI" id="CHEBI:57287"/>
    </ligand>
</feature>
<dbReference type="Pfam" id="PF01648">
    <property type="entry name" value="ACPS"/>
    <property type="match status" value="1"/>
</dbReference>
<evidence type="ECO:0000256" key="1">
    <source>
        <dbReference type="ARBA" id="ARBA00022679"/>
    </source>
</evidence>
<evidence type="ECO:0000256" key="2">
    <source>
        <dbReference type="PIRSR" id="PIRSR603542-1"/>
    </source>
</evidence>
<reference evidence="6" key="1">
    <citation type="journal article" date="2014" name="Int. J. Syst. Evol. Microbiol.">
        <title>Complete genome sequence of Corynebacterium casei LMG S-19264T (=DSM 44701T), isolated from a smear-ripened cheese.</title>
        <authorList>
            <consortium name="US DOE Joint Genome Institute (JGI-PGF)"/>
            <person name="Walter F."/>
            <person name="Albersmeier A."/>
            <person name="Kalinowski J."/>
            <person name="Ruckert C."/>
        </authorList>
    </citation>
    <scope>NUCLEOTIDE SEQUENCE</scope>
    <source>
        <strain evidence="6">JCM 4654</strain>
    </source>
</reference>
<feature type="binding site" evidence="2">
    <location>
        <position position="151"/>
    </location>
    <ligand>
        <name>CoA</name>
        <dbReference type="ChEBI" id="CHEBI:57287"/>
    </ligand>
</feature>
<evidence type="ECO:0000313" key="7">
    <source>
        <dbReference type="Proteomes" id="UP000608955"/>
    </source>
</evidence>
<name>A0A918Y672_9ACTN</name>
<dbReference type="EMBL" id="BMVF01000011">
    <property type="protein sequence ID" value="GHD92116.1"/>
    <property type="molecule type" value="Genomic_DNA"/>
</dbReference>
<feature type="binding site" evidence="2">
    <location>
        <position position="155"/>
    </location>
    <ligand>
        <name>CoA</name>
        <dbReference type="ChEBI" id="CHEBI:57287"/>
    </ligand>
</feature>
<keyword evidence="3" id="KW-0479">Metal-binding</keyword>
<evidence type="ECO:0000256" key="3">
    <source>
        <dbReference type="PIRSR" id="PIRSR603542-2"/>
    </source>
</evidence>
<evidence type="ECO:0000259" key="5">
    <source>
        <dbReference type="Pfam" id="PF17837"/>
    </source>
</evidence>
<protein>
    <submittedName>
        <fullName evidence="6">4'-phosphopantetheinyl transferase</fullName>
    </submittedName>
</protein>
<accession>A0A918Y672</accession>
<feature type="binding site" evidence="2">
    <location>
        <position position="40"/>
    </location>
    <ligand>
        <name>CoA</name>
        <dbReference type="ChEBI" id="CHEBI:57287"/>
    </ligand>
</feature>
<keyword evidence="1 6" id="KW-0808">Transferase</keyword>
<dbReference type="GO" id="GO:0008897">
    <property type="term" value="F:holo-[acyl-carrier-protein] synthase activity"/>
    <property type="evidence" value="ECO:0007669"/>
    <property type="project" value="InterPro"/>
</dbReference>
<feature type="binding site" evidence="3">
    <location>
        <position position="106"/>
    </location>
    <ligand>
        <name>Mg(2+)</name>
        <dbReference type="ChEBI" id="CHEBI:18420"/>
    </ligand>
</feature>
<dbReference type="InterPro" id="IPR008278">
    <property type="entry name" value="4-PPantetheinyl_Trfase_dom"/>
</dbReference>
<dbReference type="InterPro" id="IPR003542">
    <property type="entry name" value="Enbac_synth_compD-like"/>
</dbReference>
<dbReference type="GO" id="GO:0009239">
    <property type="term" value="P:enterobactin biosynthetic process"/>
    <property type="evidence" value="ECO:0007669"/>
    <property type="project" value="InterPro"/>
</dbReference>
<dbReference type="PRINTS" id="PR01399">
    <property type="entry name" value="ENTSNTHTASED"/>
</dbReference>
<feature type="domain" description="4'-phosphopantetheinyl transferase N-terminal" evidence="5">
    <location>
        <begin position="28"/>
        <end position="95"/>
    </location>
</feature>
<feature type="binding site" evidence="3">
    <location>
        <position position="107"/>
    </location>
    <ligand>
        <name>Mg(2+)</name>
        <dbReference type="ChEBI" id="CHEBI:18420"/>
    </ligand>
</feature>